<evidence type="ECO:0000256" key="8">
    <source>
        <dbReference type="SAM" id="MobiDB-lite"/>
    </source>
</evidence>
<dbReference type="InterPro" id="IPR000924">
    <property type="entry name" value="Glu/Gln-tRNA-synth"/>
</dbReference>
<dbReference type="InterPro" id="IPR014729">
    <property type="entry name" value="Rossmann-like_a/b/a_fold"/>
</dbReference>
<dbReference type="Pfam" id="PF00749">
    <property type="entry name" value="tRNA-synt_1c"/>
    <property type="match status" value="2"/>
</dbReference>
<feature type="compositionally biased region" description="Basic and acidic residues" evidence="8">
    <location>
        <begin position="158"/>
        <end position="168"/>
    </location>
</feature>
<dbReference type="EMBL" id="CP036349">
    <property type="protein sequence ID" value="QDV72142.1"/>
    <property type="molecule type" value="Genomic_DNA"/>
</dbReference>
<organism evidence="10 11">
    <name type="scientific">Botrimarina mediterranea</name>
    <dbReference type="NCBI Taxonomy" id="2528022"/>
    <lineage>
        <taxon>Bacteria</taxon>
        <taxon>Pseudomonadati</taxon>
        <taxon>Planctomycetota</taxon>
        <taxon>Planctomycetia</taxon>
        <taxon>Pirellulales</taxon>
        <taxon>Lacipirellulaceae</taxon>
        <taxon>Botrimarina</taxon>
    </lineage>
</organism>
<evidence type="ECO:0000256" key="2">
    <source>
        <dbReference type="ARBA" id="ARBA00022723"/>
    </source>
</evidence>
<evidence type="ECO:0000313" key="11">
    <source>
        <dbReference type="Proteomes" id="UP000316426"/>
    </source>
</evidence>
<dbReference type="PANTHER" id="PTHR43311">
    <property type="entry name" value="GLUTAMATE--TRNA LIGASE"/>
    <property type="match status" value="1"/>
</dbReference>
<dbReference type="PANTHER" id="PTHR43311:SF1">
    <property type="entry name" value="GLUTAMYL-Q TRNA(ASP) SYNTHETASE"/>
    <property type="match status" value="1"/>
</dbReference>
<comment type="similarity">
    <text evidence="7">Belongs to the class-I aminoacyl-tRNA synthetase family.</text>
</comment>
<dbReference type="InterPro" id="IPR001412">
    <property type="entry name" value="aa-tRNA-synth_I_CS"/>
</dbReference>
<keyword evidence="7" id="KW-0648">Protein biosynthesis</keyword>
<proteinExistence type="inferred from homology"/>
<name>A0A518K2W5_9BACT</name>
<keyword evidence="11" id="KW-1185">Reference proteome</keyword>
<dbReference type="Proteomes" id="UP000316426">
    <property type="component" value="Chromosome"/>
</dbReference>
<dbReference type="GO" id="GO:0004818">
    <property type="term" value="F:glutamate-tRNA ligase activity"/>
    <property type="evidence" value="ECO:0007669"/>
    <property type="project" value="UniProtKB-EC"/>
</dbReference>
<dbReference type="KEGG" id="bmei:Spa11_03140"/>
<keyword evidence="3 7" id="KW-0547">Nucleotide-binding</keyword>
<dbReference type="SUPFAM" id="SSF52374">
    <property type="entry name" value="Nucleotidylyl transferase"/>
    <property type="match status" value="1"/>
</dbReference>
<evidence type="ECO:0000259" key="9">
    <source>
        <dbReference type="Pfam" id="PF00749"/>
    </source>
</evidence>
<feature type="region of interest" description="Disordered" evidence="8">
    <location>
        <begin position="116"/>
        <end position="169"/>
    </location>
</feature>
<accession>A0A518K2W5</accession>
<dbReference type="PRINTS" id="PR00987">
    <property type="entry name" value="TRNASYNTHGLU"/>
</dbReference>
<keyword evidence="6 7" id="KW-0030">Aminoacyl-tRNA synthetase</keyword>
<evidence type="ECO:0000256" key="4">
    <source>
        <dbReference type="ARBA" id="ARBA00022833"/>
    </source>
</evidence>
<evidence type="ECO:0000256" key="5">
    <source>
        <dbReference type="ARBA" id="ARBA00022840"/>
    </source>
</evidence>
<feature type="domain" description="Glutamyl/glutaminyl-tRNA synthetase class Ib catalytic" evidence="9">
    <location>
        <begin position="165"/>
        <end position="334"/>
    </location>
</feature>
<keyword evidence="4" id="KW-0862">Zinc</keyword>
<keyword evidence="5 7" id="KW-0067">ATP-binding</keyword>
<dbReference type="InterPro" id="IPR020058">
    <property type="entry name" value="Glu/Gln-tRNA-synth_Ib_cat-dom"/>
</dbReference>
<dbReference type="PROSITE" id="PS00178">
    <property type="entry name" value="AA_TRNA_LIGASE_I"/>
    <property type="match status" value="1"/>
</dbReference>
<dbReference type="EC" id="6.1.1.17" evidence="10"/>
<gene>
    <name evidence="10" type="primary">gltX_1</name>
    <name evidence="10" type="ORF">Spa11_03140</name>
</gene>
<evidence type="ECO:0000256" key="1">
    <source>
        <dbReference type="ARBA" id="ARBA00022598"/>
    </source>
</evidence>
<evidence type="ECO:0000313" key="10">
    <source>
        <dbReference type="EMBL" id="QDV72142.1"/>
    </source>
</evidence>
<dbReference type="GO" id="GO:0005524">
    <property type="term" value="F:ATP binding"/>
    <property type="evidence" value="ECO:0007669"/>
    <property type="project" value="UniProtKB-KW"/>
</dbReference>
<protein>
    <submittedName>
        <fullName evidence="10">Glutamate--tRNA ligase</fullName>
        <ecNumber evidence="10">6.1.1.17</ecNumber>
    </submittedName>
</protein>
<dbReference type="GO" id="GO:0005829">
    <property type="term" value="C:cytosol"/>
    <property type="evidence" value="ECO:0007669"/>
    <property type="project" value="TreeGrafter"/>
</dbReference>
<keyword evidence="1 7" id="KW-0436">Ligase</keyword>
<evidence type="ECO:0000256" key="6">
    <source>
        <dbReference type="ARBA" id="ARBA00023146"/>
    </source>
</evidence>
<reference evidence="10 11" key="1">
    <citation type="submission" date="2019-02" db="EMBL/GenBank/DDBJ databases">
        <title>Deep-cultivation of Planctomycetes and their phenomic and genomic characterization uncovers novel biology.</title>
        <authorList>
            <person name="Wiegand S."/>
            <person name="Jogler M."/>
            <person name="Boedeker C."/>
            <person name="Pinto D."/>
            <person name="Vollmers J."/>
            <person name="Rivas-Marin E."/>
            <person name="Kohn T."/>
            <person name="Peeters S.H."/>
            <person name="Heuer A."/>
            <person name="Rast P."/>
            <person name="Oberbeckmann S."/>
            <person name="Bunk B."/>
            <person name="Jeske O."/>
            <person name="Meyerdierks A."/>
            <person name="Storesund J.E."/>
            <person name="Kallscheuer N."/>
            <person name="Luecker S."/>
            <person name="Lage O.M."/>
            <person name="Pohl T."/>
            <person name="Merkel B.J."/>
            <person name="Hornburger P."/>
            <person name="Mueller R.-W."/>
            <person name="Bruemmer F."/>
            <person name="Labrenz M."/>
            <person name="Spormann A.M."/>
            <person name="Op den Camp H."/>
            <person name="Overmann J."/>
            <person name="Amann R."/>
            <person name="Jetten M.S.M."/>
            <person name="Mascher T."/>
            <person name="Medema M.H."/>
            <person name="Devos D.P."/>
            <person name="Kaster A.-K."/>
            <person name="Ovreas L."/>
            <person name="Rohde M."/>
            <person name="Galperin M.Y."/>
            <person name="Jogler C."/>
        </authorList>
    </citation>
    <scope>NUCLEOTIDE SEQUENCE [LARGE SCALE GENOMIC DNA]</scope>
    <source>
        <strain evidence="10 11">Spa11</strain>
    </source>
</reference>
<dbReference type="AlphaFoldDB" id="A0A518K2W5"/>
<evidence type="ECO:0000256" key="3">
    <source>
        <dbReference type="ARBA" id="ARBA00022741"/>
    </source>
</evidence>
<dbReference type="Gene3D" id="3.40.50.620">
    <property type="entry name" value="HUPs"/>
    <property type="match status" value="1"/>
</dbReference>
<dbReference type="RefSeq" id="WP_145105879.1">
    <property type="nucleotide sequence ID" value="NZ_CP036349.1"/>
</dbReference>
<dbReference type="InterPro" id="IPR049940">
    <property type="entry name" value="GluQ/Sye"/>
</dbReference>
<evidence type="ECO:0000256" key="7">
    <source>
        <dbReference type="RuleBase" id="RU363037"/>
    </source>
</evidence>
<dbReference type="GO" id="GO:0006424">
    <property type="term" value="P:glutamyl-tRNA aminoacylation"/>
    <property type="evidence" value="ECO:0007669"/>
    <property type="project" value="TreeGrafter"/>
</dbReference>
<keyword evidence="2" id="KW-0479">Metal-binding</keyword>
<feature type="domain" description="Glutamyl/glutaminyl-tRNA synthetase class Ib catalytic" evidence="9">
    <location>
        <begin position="3"/>
        <end position="127"/>
    </location>
</feature>
<sequence>MPTTRLAPSPTGALHLGNARTFLVNWAIARQRGWRVLLRIEDLDGPRIKAGATEAAIDILQWLGMDWDEGPIYQSSDLMPYGTALTKLIEAGEAYPCRCTRTQILAASLSAPNAGDHELRYPGTCRPTKSDAKGALWEGSPDPDDAAHPATARSAKPGSRDPSQKSLHDPSVAWRLIAPDEERAFNDAFLGPQRFNPQLEVGDYLVATKGGQPSYQLAVVVDDARQGVTHVVRGADLAPSTARQLLLYERLKLGAPPQYLHLPIVIGEDGRRLAKRHGDTRLSHYRDLGTTPERVVGLLAEWSGIGPRSEMTAKEFAQRFDLSRLSHEQVVFTTADDAWLTEKS</sequence>